<sequence>MSSSRTRPKIFSAQQARNDPSLLTQYANPGAPIKSFEGLLGNVYADQLVTTPNMNVLYEPPLNNRRVRLRRDNHFGTDDPLHFPQPFDRHAAFLPCIRVKHDDPALPELDTAFKILGDSDFVESPGFKGLGRLHRATLDRFITLTLLVFAKFPLDAQKEPFVAETSMLLRLMLNRLDSPASRQETFFRFACAQRHVLYLLARYEWVELYRAKYNGTGTSEPPVVNAKIVGAFAGQEGDAHRLFHAGIPVWYCRRLSDSPGVRIDRVEGFISDTIPSSVPLRFGGVLDCSDASPAHRVIYESLAGKPERYLAMTNYIRSRFQHPSSLGTTELRSSTSVVRTLLSSSPSALVPFGFYQPPKSSSSKSKPYSGRPKKIDDRSNTFLEHGPLFPPSVPAWSHALQALSHHDISSTPPPPGCNRDYWFPPPRIIANTSSVDTQVTLLRNWLKIRDVTIFRLSTSARRLDAKRWRAYIVLGGGDTSGITETKTGQTKKEVYDMLNAFLVTHHLAVEYSKLPDIPSLWKGVPIPEKELPPMRVIHEILYEMGELGFRQELVALDEELDTSRVERWERDDLLDHCWVGERTRVGGYGGLGSGTIEARLPYLQALRTVMTTWKGNQPLEMMDGFPTDKTVHNFQKRCEQVERALATFYTSSFLLVFGPPGCGKSVRRLTRDGSLLPLRNGSDTPGSADKERDLTPVRSLYAPFVFDPCFQIGTLGHVSRRPLGFFGPGNTPVQSLFTRHSLLTRGFLGTSERSWSQNRISRFARFLDSLVPDYPKPTLYFVDIISKVRQRSGVSLDMKNLHSQAMFDTVNPTAFKRWCSSDSVNGIQCRRLAYEKETLTATIGPCNPCVKLFNEFRVVQLASPTMLFKSSLQIDGSADLNAYVAVDVDACNVNEGGAIAAGDLLGESELVTFLVDLEVHC</sequence>
<organism evidence="2 3">
    <name type="scientific">Marasmius crinis-equi</name>
    <dbReference type="NCBI Taxonomy" id="585013"/>
    <lineage>
        <taxon>Eukaryota</taxon>
        <taxon>Fungi</taxon>
        <taxon>Dikarya</taxon>
        <taxon>Basidiomycota</taxon>
        <taxon>Agaricomycotina</taxon>
        <taxon>Agaricomycetes</taxon>
        <taxon>Agaricomycetidae</taxon>
        <taxon>Agaricales</taxon>
        <taxon>Marasmiineae</taxon>
        <taxon>Marasmiaceae</taxon>
        <taxon>Marasmius</taxon>
    </lineage>
</organism>
<dbReference type="EMBL" id="JBAHYK010000664">
    <property type="protein sequence ID" value="KAL0572151.1"/>
    <property type="molecule type" value="Genomic_DNA"/>
</dbReference>
<feature type="region of interest" description="Disordered" evidence="1">
    <location>
        <begin position="357"/>
        <end position="381"/>
    </location>
</feature>
<feature type="compositionally biased region" description="Low complexity" evidence="1">
    <location>
        <begin position="357"/>
        <end position="370"/>
    </location>
</feature>
<comment type="caution">
    <text evidence="2">The sequence shown here is derived from an EMBL/GenBank/DDBJ whole genome shotgun (WGS) entry which is preliminary data.</text>
</comment>
<name>A0ABR3FA43_9AGAR</name>
<keyword evidence="3" id="KW-1185">Reference proteome</keyword>
<accession>A0ABR3FA43</accession>
<evidence type="ECO:0000256" key="1">
    <source>
        <dbReference type="SAM" id="MobiDB-lite"/>
    </source>
</evidence>
<evidence type="ECO:0000313" key="3">
    <source>
        <dbReference type="Proteomes" id="UP001465976"/>
    </source>
</evidence>
<proteinExistence type="predicted"/>
<dbReference type="Proteomes" id="UP001465976">
    <property type="component" value="Unassembled WGS sequence"/>
</dbReference>
<reference evidence="2 3" key="1">
    <citation type="submission" date="2024-02" db="EMBL/GenBank/DDBJ databases">
        <title>A draft genome for the cacao thread blight pathogen Marasmius crinis-equi.</title>
        <authorList>
            <person name="Cohen S.P."/>
            <person name="Baruah I.K."/>
            <person name="Amoako-Attah I."/>
            <person name="Bukari Y."/>
            <person name="Meinhardt L.W."/>
            <person name="Bailey B.A."/>
        </authorList>
    </citation>
    <scope>NUCLEOTIDE SEQUENCE [LARGE SCALE GENOMIC DNA]</scope>
    <source>
        <strain evidence="2 3">GH-76</strain>
    </source>
</reference>
<gene>
    <name evidence="2" type="ORF">V5O48_009811</name>
</gene>
<evidence type="ECO:0000313" key="2">
    <source>
        <dbReference type="EMBL" id="KAL0572151.1"/>
    </source>
</evidence>
<protein>
    <submittedName>
        <fullName evidence="2">Uncharacterized protein</fullName>
    </submittedName>
</protein>